<gene>
    <name evidence="6" type="ORF">GC096_22995</name>
</gene>
<dbReference type="Gene3D" id="2.60.40.1120">
    <property type="entry name" value="Carboxypeptidase-like, regulatory domain"/>
    <property type="match status" value="2"/>
</dbReference>
<dbReference type="Pfam" id="PF00395">
    <property type="entry name" value="SLH"/>
    <property type="match status" value="3"/>
</dbReference>
<evidence type="ECO:0008006" key="8">
    <source>
        <dbReference type="Google" id="ProtNLM"/>
    </source>
</evidence>
<dbReference type="PROSITE" id="PS51127">
    <property type="entry name" value="BIG1"/>
    <property type="match status" value="1"/>
</dbReference>
<proteinExistence type="inferred from homology"/>
<feature type="domain" description="SLH" evidence="5">
    <location>
        <begin position="1570"/>
        <end position="1628"/>
    </location>
</feature>
<dbReference type="InterPro" id="IPR001119">
    <property type="entry name" value="SLH_dom"/>
</dbReference>
<dbReference type="InterPro" id="IPR008969">
    <property type="entry name" value="CarboxyPept-like_regulatory"/>
</dbReference>
<keyword evidence="3" id="KW-0732">Signal</keyword>
<evidence type="ECO:0000259" key="5">
    <source>
        <dbReference type="PROSITE" id="PS51272"/>
    </source>
</evidence>
<feature type="compositionally biased region" description="Polar residues" evidence="2">
    <location>
        <begin position="1649"/>
        <end position="1664"/>
    </location>
</feature>
<evidence type="ECO:0000256" key="2">
    <source>
        <dbReference type="SAM" id="MobiDB-lite"/>
    </source>
</evidence>
<evidence type="ECO:0000256" key="3">
    <source>
        <dbReference type="SAM" id="SignalP"/>
    </source>
</evidence>
<feature type="chain" id="PRO_5046718271" description="S-layer homology domain-containing protein" evidence="3">
    <location>
        <begin position="34"/>
        <end position="1671"/>
    </location>
</feature>
<feature type="domain" description="SLH" evidence="5">
    <location>
        <begin position="1505"/>
        <end position="1568"/>
    </location>
</feature>
<evidence type="ECO:0000259" key="4">
    <source>
        <dbReference type="PROSITE" id="PS51127"/>
    </source>
</evidence>
<evidence type="ECO:0000256" key="1">
    <source>
        <dbReference type="ARBA" id="ARBA00010116"/>
    </source>
</evidence>
<accession>A0ABX1XG73</accession>
<dbReference type="PANTHER" id="PTHR43308:SF5">
    <property type="entry name" value="S-LAYER PROTEIN _ PEPTIDOGLYCAN ENDO-BETA-N-ACETYLGLUCOSAMINIDASE"/>
    <property type="match status" value="1"/>
</dbReference>
<feature type="domain" description="Big-1" evidence="4">
    <location>
        <begin position="908"/>
        <end position="1013"/>
    </location>
</feature>
<comment type="similarity">
    <text evidence="1">Belongs to the intimin/invasin family.</text>
</comment>
<dbReference type="PANTHER" id="PTHR43308">
    <property type="entry name" value="OUTER MEMBRANE PROTEIN ALPHA-RELATED"/>
    <property type="match status" value="1"/>
</dbReference>
<dbReference type="InterPro" id="IPR008964">
    <property type="entry name" value="Invasin/intimin_cell_adhesion"/>
</dbReference>
<dbReference type="Gene3D" id="2.60.40.10">
    <property type="entry name" value="Immunoglobulins"/>
    <property type="match status" value="1"/>
</dbReference>
<dbReference type="Proteomes" id="UP000653578">
    <property type="component" value="Unassembled WGS sequence"/>
</dbReference>
<dbReference type="InterPro" id="IPR013783">
    <property type="entry name" value="Ig-like_fold"/>
</dbReference>
<feature type="region of interest" description="Disordered" evidence="2">
    <location>
        <begin position="1649"/>
        <end position="1671"/>
    </location>
</feature>
<organism evidence="6 7">
    <name type="scientific">Paenibacillus plantarum</name>
    <dbReference type="NCBI Taxonomy" id="2654975"/>
    <lineage>
        <taxon>Bacteria</taxon>
        <taxon>Bacillati</taxon>
        <taxon>Bacillota</taxon>
        <taxon>Bacilli</taxon>
        <taxon>Bacillales</taxon>
        <taxon>Paenibacillaceae</taxon>
        <taxon>Paenibacillus</taxon>
    </lineage>
</organism>
<dbReference type="SMART" id="SM00634">
    <property type="entry name" value="BID_1"/>
    <property type="match status" value="1"/>
</dbReference>
<dbReference type="EMBL" id="WHNY01000066">
    <property type="protein sequence ID" value="NOU66919.1"/>
    <property type="molecule type" value="Genomic_DNA"/>
</dbReference>
<feature type="domain" description="SLH" evidence="5">
    <location>
        <begin position="1436"/>
        <end position="1504"/>
    </location>
</feature>
<keyword evidence="7" id="KW-1185">Reference proteome</keyword>
<feature type="signal peptide" evidence="3">
    <location>
        <begin position="1"/>
        <end position="33"/>
    </location>
</feature>
<evidence type="ECO:0000313" key="7">
    <source>
        <dbReference type="Proteomes" id="UP000653578"/>
    </source>
</evidence>
<name>A0ABX1XG73_9BACL</name>
<protein>
    <recommendedName>
        <fullName evidence="8">S-layer homology domain-containing protein</fullName>
    </recommendedName>
</protein>
<sequence>MEKRLLRMWMGKRLFPLALALLVALSTVPPAFASSTTTAGGTYFTDSDNWNGNPAGNGPADDDLDIFTQNLRIANGDAKYPFDFKITGVDKTPQQSAYLLIRGYDVDEYDSNDPTKTGEWDRVYMSANPDDVQFTSTPYTNWPTSGGGAQGWSTASANYKKEFKQSGYIGALSGNDNKWNTTVLKLDPAKIASGNDYYVGISIHNNYKNLTYFNAGWVATIDWGQIVVDGGVQQNGEITKLNMNVENGKVTVDTAFMPKNTGNFSIEANVVQKNADGSENNLATDKKLFAGASAGTEQAWSNLVLSDSSIDPSKEYEVNIILFDDRGNGTSSENYTNPGKVEHIYSVSSFDPKVSDIAKKGLQYEPTGFTSADFKNKFSKLNGTAIGNNLQHIQIKSLPDASKGKLVLTDSTGTITSNVYANDVVLTSDIPKLTFIPANGGFTGAASFSWNGYDIVKGKYALLDANVLLTANAAPVAADFEKLINEGETVHFTATDFANPKYTDANLDPLNNVKIVTLPTRGTLKLNGATVVAGQVIPAAQLSLITFVPEPDQTGTVTLTWNGSDGLEYAQTDKTITIKINSPPVVSDIIKPSLTGAVVSFTAEDFINKYTDVNSDPMQKIKITLPSGFDQKGKLWFIDSVTGIVYLNQSAPVKELDISELPSLKFAPDINLPSGSTVAFKWDGYDGIMYSASPANVTITYNGKPVADPLSVSAVEGTTPITIELSGSDAETVTGLVYSIKTQPSKGTLTPVPGSGNKWTYTPNPEFTGGMDSFNYTVTDADGQESLSATVTIQINKVLDGWVGVKDQGDPTIVKALLGQPLKLSAVSSLDADQVTVTVNGTAVALTLTNAASAHLDGYKQWAKTNYILPLETSPGTYQVTFEAAKADVRLPNELKLADNSFEVIGANLKLTAEPAKIIGDGNSLSYLTAVLKDDNGSPIVGVEVVFSVPAELGNGSFPESDRAVTNAQGKAVVKYQSSKITGVDEKLIPVVATVQDAAKGLYAQDQLVVSFLPASISGIITKGDDNTPVPNAQVRITLDLNNDGIIDPAVDFVQTVFTDANGNYSIIVPKGDVEYDLEFTQDVLVGGVPTPVSYKQKAHVGSVTGAGDENFTSEKTVTGVVLFKQPDGKTTLFNNDMIGKTKVYVKDSNGNYIMDGGIKKGFTLQDQGVFRAEGLAVGDYTLEISYELEPGQEIIISRGDVKVKANGELNITEELVDPYGTITDAISNQVISGAQVTLYYADTTRNKNHPSRTPNTGVVLPVINGFDPNNNASPGQISDSSGFYAYMVYPQADYYLVVSKNGYETYRSSTIPVEFDIVKHDIKLYPEQSSGGGSAPSPSNVLLNLSVNKNLVEEGTQSNITVNFKNDSLNWLDAGHVKITLPEGVVLVAADGGGVEGRTIVWPVENLSAGQTKSFEISVKWPQINKEIQNFEIPSVFYFNASPKDEKAHSNVNVQVFSKRFGDLDHQRYILGYPDGQFKPDRSLTRAELAAIVARLTENNNLTDALRYSDVKPDHWASNYIRIVTKHSYFNGFEDGTFRPEAPVTRAELAAVMTRFLKISLTAPTDFHFNDVKGNWAASAVEQLYRSNYISGYPDGSYKPQNSIIRSEAVTLINRMLYRGPLKGLNPIFPDMPESHWAFGDVQEATQSHSSVRNTDGSESWMKNLNDDVK</sequence>
<comment type="caution">
    <text evidence="6">The sequence shown here is derived from an EMBL/GenBank/DDBJ whole genome shotgun (WGS) entry which is preliminary data.</text>
</comment>
<dbReference type="InterPro" id="IPR051465">
    <property type="entry name" value="Cell_Envelope_Struct_Comp"/>
</dbReference>
<dbReference type="PROSITE" id="PS51272">
    <property type="entry name" value="SLH"/>
    <property type="match status" value="3"/>
</dbReference>
<dbReference type="Pfam" id="PF02369">
    <property type="entry name" value="Big_1"/>
    <property type="match status" value="1"/>
</dbReference>
<reference evidence="6 7" key="1">
    <citation type="submission" date="2019-10" db="EMBL/GenBank/DDBJ databases">
        <title>Description of Paenibacillus humi sp. nov.</title>
        <authorList>
            <person name="Carlier A."/>
            <person name="Qi S."/>
        </authorList>
    </citation>
    <scope>NUCLEOTIDE SEQUENCE [LARGE SCALE GENOMIC DNA]</scope>
    <source>
        <strain evidence="6 7">LMG 31461</strain>
    </source>
</reference>
<dbReference type="Gene3D" id="2.60.40.2810">
    <property type="match status" value="1"/>
</dbReference>
<dbReference type="Pfam" id="PF17963">
    <property type="entry name" value="Big_9"/>
    <property type="match status" value="1"/>
</dbReference>
<dbReference type="SUPFAM" id="SSF49373">
    <property type="entry name" value="Invasin/intimin cell-adhesion fragments"/>
    <property type="match status" value="1"/>
</dbReference>
<dbReference type="RefSeq" id="WP_171633544.1">
    <property type="nucleotide sequence ID" value="NZ_WHNY01000066.1"/>
</dbReference>
<dbReference type="SUPFAM" id="SSF49464">
    <property type="entry name" value="Carboxypeptidase regulatory domain-like"/>
    <property type="match status" value="2"/>
</dbReference>
<dbReference type="InterPro" id="IPR003344">
    <property type="entry name" value="Big_1_dom"/>
</dbReference>
<evidence type="ECO:0000313" key="6">
    <source>
        <dbReference type="EMBL" id="NOU66919.1"/>
    </source>
</evidence>